<proteinExistence type="predicted"/>
<dbReference type="EMBL" id="BLIP01000003">
    <property type="protein sequence ID" value="GFE26486.1"/>
    <property type="molecule type" value="Genomic_DNA"/>
</dbReference>
<feature type="region of interest" description="Disordered" evidence="1">
    <location>
        <begin position="173"/>
        <end position="211"/>
    </location>
</feature>
<evidence type="ECO:0000313" key="3">
    <source>
        <dbReference type="EMBL" id="WAU00635.1"/>
    </source>
</evidence>
<dbReference type="AlphaFoldDB" id="A0A640TWY9"/>
<sequence length="211" mass="22037">MPADHMLVMELLYASHASAQREAPARRGDAPACQVVLRAAKADADDDGMERLTLLALGTAVCASDLTAVLADHKNITTQQLIDELVAARRDKGADDTAMPDLLLAMRADDPGHAAELLGNLIAADHGAFLDLIVELGGYAATCVSLLAVLEISPVEDTLAELEETVQQFFAGKQPARGGTAGQRRFAAQAAPHRGPALLQGGPGTPTSPRT</sequence>
<accession>A0A640TWY9</accession>
<gene>
    <name evidence="2" type="ORF">Sliba_69390</name>
    <name evidence="3" type="ORF">STRLI_006908</name>
</gene>
<keyword evidence="5" id="KW-1185">Reference proteome</keyword>
<reference evidence="2 4" key="1">
    <citation type="submission" date="2019-12" db="EMBL/GenBank/DDBJ databases">
        <title>Whole genome shotgun sequence of Streptomyces libani subsp. libani NBRC 13452.</title>
        <authorList>
            <person name="Ichikawa N."/>
            <person name="Kimura A."/>
            <person name="Kitahashi Y."/>
            <person name="Komaki H."/>
            <person name="Tamura T."/>
        </authorList>
    </citation>
    <scope>NUCLEOTIDE SEQUENCE [LARGE SCALE GENOMIC DNA]</scope>
    <source>
        <strain evidence="2 4">NBRC 13452</strain>
    </source>
</reference>
<protein>
    <submittedName>
        <fullName evidence="2">Uncharacterized protein</fullName>
    </submittedName>
</protein>
<dbReference type="Proteomes" id="UP000429552">
    <property type="component" value="Unassembled WGS sequence"/>
</dbReference>
<organism evidence="2 4">
    <name type="scientific">Streptomyces nigrescens</name>
    <dbReference type="NCBI Taxonomy" id="1920"/>
    <lineage>
        <taxon>Bacteria</taxon>
        <taxon>Bacillati</taxon>
        <taxon>Actinomycetota</taxon>
        <taxon>Actinomycetes</taxon>
        <taxon>Kitasatosporales</taxon>
        <taxon>Streptomycetaceae</taxon>
        <taxon>Streptomyces</taxon>
    </lineage>
</organism>
<evidence type="ECO:0000313" key="4">
    <source>
        <dbReference type="Proteomes" id="UP000429552"/>
    </source>
</evidence>
<evidence type="ECO:0000313" key="2">
    <source>
        <dbReference type="EMBL" id="GFE26486.1"/>
    </source>
</evidence>
<evidence type="ECO:0000313" key="5">
    <source>
        <dbReference type="Proteomes" id="UP001210609"/>
    </source>
</evidence>
<dbReference type="EMBL" id="CP114202">
    <property type="protein sequence ID" value="WAU00635.1"/>
    <property type="molecule type" value="Genomic_DNA"/>
</dbReference>
<dbReference type="RefSeq" id="WP_159490882.1">
    <property type="nucleotide sequence ID" value="NZ_BLIP01000003.1"/>
</dbReference>
<evidence type="ECO:0000256" key="1">
    <source>
        <dbReference type="SAM" id="MobiDB-lite"/>
    </source>
</evidence>
<name>A0A640TWY9_STRNI</name>
<reference evidence="3 5" key="2">
    <citation type="submission" date="2022-12" db="EMBL/GenBank/DDBJ databases">
        <authorList>
            <person name="Ruckert C."/>
            <person name="Busche T."/>
            <person name="Kalinowski J."/>
            <person name="Wittmann C."/>
        </authorList>
    </citation>
    <scope>NUCLEOTIDE SEQUENCE [LARGE SCALE GENOMIC DNA]</scope>
    <source>
        <strain evidence="3 5">DSM 40555</strain>
    </source>
</reference>
<dbReference type="Proteomes" id="UP001210609">
    <property type="component" value="Chromosome"/>
</dbReference>